<dbReference type="SUPFAM" id="SSF51735">
    <property type="entry name" value="NAD(P)-binding Rossmann-fold domains"/>
    <property type="match status" value="1"/>
</dbReference>
<evidence type="ECO:0000256" key="1">
    <source>
        <dbReference type="ARBA" id="ARBA00005854"/>
    </source>
</evidence>
<dbReference type="GO" id="GO:0016616">
    <property type="term" value="F:oxidoreductase activity, acting on the CH-OH group of donors, NAD or NADP as acceptor"/>
    <property type="evidence" value="ECO:0007669"/>
    <property type="project" value="InterPro"/>
</dbReference>
<dbReference type="AlphaFoldDB" id="A0A410GEK7"/>
<evidence type="ECO:0000313" key="8">
    <source>
        <dbReference type="Proteomes" id="UP000283474"/>
    </source>
</evidence>
<dbReference type="InterPro" id="IPR006139">
    <property type="entry name" value="D-isomer_2_OHA_DH_cat_dom"/>
</dbReference>
<name>A0A410GEK7_9BURK</name>
<dbReference type="EMBL" id="CP022987">
    <property type="protein sequence ID" value="QAA94737.1"/>
    <property type="molecule type" value="Genomic_DNA"/>
</dbReference>
<accession>A0A410GEK7</accession>
<evidence type="ECO:0000256" key="2">
    <source>
        <dbReference type="ARBA" id="ARBA00023002"/>
    </source>
</evidence>
<evidence type="ECO:0000256" key="3">
    <source>
        <dbReference type="ARBA" id="ARBA00023027"/>
    </source>
</evidence>
<dbReference type="SUPFAM" id="SSF52283">
    <property type="entry name" value="Formate/glycerate dehydrogenase catalytic domain-like"/>
    <property type="match status" value="1"/>
</dbReference>
<proteinExistence type="inferred from homology"/>
<evidence type="ECO:0000313" key="7">
    <source>
        <dbReference type="EMBL" id="QAA94737.1"/>
    </source>
</evidence>
<evidence type="ECO:0000259" key="6">
    <source>
        <dbReference type="Pfam" id="PF02826"/>
    </source>
</evidence>
<protein>
    <recommendedName>
        <fullName evidence="9">Hydroxyacid dehydrogenase</fullName>
    </recommendedName>
</protein>
<comment type="similarity">
    <text evidence="1 4">Belongs to the D-isomer specific 2-hydroxyacid dehydrogenase family.</text>
</comment>
<sequence length="337" mass="36390">MGRASCRTPCQGLTGDHCVKILKAAPGLDPHNYLAAQLPDDVVTEADFSRPLGDQVADAEVLLLRDVPITKEVIDAAPRLKLLQRYGQHIVDVDIAYARSRGVPVARVPSSISKSDVVVAEHAFYLMMALAKRQIESQQAFGEGRLGFPETQLLAGKTLALIGVGGTGAQLARMAYSFGMEVLASKRNLSDLDGADAYIKQTWPAAHMQEMLSAADYVSLHLPLNRGTRGTIDNKVFHAMKASAYFINIARGEIVDKAALLRALDEQRIAGAGIDVFWDEDNFNPAEFEGLKNLLCTPHIAGASVDCLHALADAVALNVNRIRDGKAPLYSVEDGDD</sequence>
<feature type="domain" description="D-isomer specific 2-hydroxyacid dehydrogenase NAD-binding" evidence="6">
    <location>
        <begin position="125"/>
        <end position="301"/>
    </location>
</feature>
<dbReference type="Gene3D" id="3.40.50.720">
    <property type="entry name" value="NAD(P)-binding Rossmann-like Domain"/>
    <property type="match status" value="2"/>
</dbReference>
<organism evidence="7 8">
    <name type="scientific">Pollutimonas thiosulfatoxidans</name>
    <dbReference type="NCBI Taxonomy" id="2028345"/>
    <lineage>
        <taxon>Bacteria</taxon>
        <taxon>Pseudomonadati</taxon>
        <taxon>Pseudomonadota</taxon>
        <taxon>Betaproteobacteria</taxon>
        <taxon>Burkholderiales</taxon>
        <taxon>Alcaligenaceae</taxon>
        <taxon>Pollutimonas</taxon>
    </lineage>
</organism>
<dbReference type="PANTHER" id="PTHR42789:SF1">
    <property type="entry name" value="D-ISOMER SPECIFIC 2-HYDROXYACID DEHYDROGENASE FAMILY PROTEIN (AFU_ORTHOLOGUE AFUA_6G10090)"/>
    <property type="match status" value="1"/>
</dbReference>
<gene>
    <name evidence="7" type="ORF">CKA81_13455</name>
</gene>
<reference evidence="7 8" key="1">
    <citation type="submission" date="2017-08" db="EMBL/GenBank/DDBJ databases">
        <authorList>
            <person name="Park S.-J."/>
            <person name="Kim H."/>
        </authorList>
    </citation>
    <scope>NUCLEOTIDE SEQUENCE [LARGE SCALE GENOMIC DNA]</scope>
    <source>
        <strain evidence="8">ye3</strain>
    </source>
</reference>
<keyword evidence="2 4" id="KW-0560">Oxidoreductase</keyword>
<dbReference type="InterPro" id="IPR036291">
    <property type="entry name" value="NAD(P)-bd_dom_sf"/>
</dbReference>
<evidence type="ECO:0000256" key="4">
    <source>
        <dbReference type="RuleBase" id="RU003719"/>
    </source>
</evidence>
<dbReference type="PROSITE" id="PS00671">
    <property type="entry name" value="D_2_HYDROXYACID_DH_3"/>
    <property type="match status" value="1"/>
</dbReference>
<dbReference type="InterPro" id="IPR029753">
    <property type="entry name" value="D-isomer_DH_CS"/>
</dbReference>
<dbReference type="OrthoDB" id="9805416at2"/>
<dbReference type="KEGG" id="pus:CKA81_13455"/>
<feature type="domain" description="D-isomer specific 2-hydroxyacid dehydrogenase catalytic" evidence="5">
    <location>
        <begin position="48"/>
        <end position="332"/>
    </location>
</feature>
<keyword evidence="8" id="KW-1185">Reference proteome</keyword>
<evidence type="ECO:0000259" key="5">
    <source>
        <dbReference type="Pfam" id="PF00389"/>
    </source>
</evidence>
<keyword evidence="3" id="KW-0520">NAD</keyword>
<evidence type="ECO:0008006" key="9">
    <source>
        <dbReference type="Google" id="ProtNLM"/>
    </source>
</evidence>
<dbReference type="GO" id="GO:0051287">
    <property type="term" value="F:NAD binding"/>
    <property type="evidence" value="ECO:0007669"/>
    <property type="project" value="InterPro"/>
</dbReference>
<dbReference type="InterPro" id="IPR050857">
    <property type="entry name" value="D-2-hydroxyacid_DH"/>
</dbReference>
<dbReference type="Proteomes" id="UP000283474">
    <property type="component" value="Chromosome"/>
</dbReference>
<dbReference type="Pfam" id="PF02826">
    <property type="entry name" value="2-Hacid_dh_C"/>
    <property type="match status" value="1"/>
</dbReference>
<dbReference type="Pfam" id="PF00389">
    <property type="entry name" value="2-Hacid_dh"/>
    <property type="match status" value="1"/>
</dbReference>
<dbReference type="PANTHER" id="PTHR42789">
    <property type="entry name" value="D-ISOMER SPECIFIC 2-HYDROXYACID DEHYDROGENASE FAMILY PROTEIN (AFU_ORTHOLOGUE AFUA_6G10090)"/>
    <property type="match status" value="1"/>
</dbReference>
<dbReference type="InterPro" id="IPR006140">
    <property type="entry name" value="D-isomer_DH_NAD-bd"/>
</dbReference>